<evidence type="ECO:0000256" key="1">
    <source>
        <dbReference type="ARBA" id="ARBA00022679"/>
    </source>
</evidence>
<feature type="domain" description="Phospholipid/glycerol acyltransferase" evidence="4">
    <location>
        <begin position="2"/>
        <end position="64"/>
    </location>
</feature>
<dbReference type="InterPro" id="IPR002123">
    <property type="entry name" value="Plipid/glycerol_acylTrfase"/>
</dbReference>
<dbReference type="Pfam" id="PF01553">
    <property type="entry name" value="Acyltransferase"/>
    <property type="match status" value="1"/>
</dbReference>
<evidence type="ECO:0000256" key="3">
    <source>
        <dbReference type="SAM" id="MobiDB-lite"/>
    </source>
</evidence>
<evidence type="ECO:0000259" key="4">
    <source>
        <dbReference type="Pfam" id="PF01553"/>
    </source>
</evidence>
<name>A0A6J6DAI8_9ZZZZ</name>
<dbReference type="EMBL" id="CAEZTJ010000004">
    <property type="protein sequence ID" value="CAB4559789.1"/>
    <property type="molecule type" value="Genomic_DNA"/>
</dbReference>
<accession>A0A6J6DAI8</accession>
<keyword evidence="1" id="KW-0808">Transferase</keyword>
<protein>
    <submittedName>
        <fullName evidence="5">Unannotated protein</fullName>
    </submittedName>
</protein>
<feature type="compositionally biased region" description="Basic residues" evidence="3">
    <location>
        <begin position="155"/>
        <end position="164"/>
    </location>
</feature>
<dbReference type="AlphaFoldDB" id="A0A6J6DAI8"/>
<dbReference type="GO" id="GO:0006654">
    <property type="term" value="P:phosphatidic acid biosynthetic process"/>
    <property type="evidence" value="ECO:0007669"/>
    <property type="project" value="TreeGrafter"/>
</dbReference>
<feature type="region of interest" description="Disordered" evidence="3">
    <location>
        <begin position="139"/>
        <end position="164"/>
    </location>
</feature>
<dbReference type="SUPFAM" id="SSF69593">
    <property type="entry name" value="Glycerol-3-phosphate (1)-acyltransferase"/>
    <property type="match status" value="1"/>
</dbReference>
<gene>
    <name evidence="5" type="ORF">UFOPK1650_00085</name>
</gene>
<dbReference type="PANTHER" id="PTHR10434">
    <property type="entry name" value="1-ACYL-SN-GLYCEROL-3-PHOSPHATE ACYLTRANSFERASE"/>
    <property type="match status" value="1"/>
</dbReference>
<sequence length="164" mass="18312">MERESQGASQAFRVASAALRAGHLIGIYPEGTLTRDENLWPMTAKTGAARLALMTGVPLIPCASWGPEKVIPRYGRRIKLFPRTRVSIIVGDPVDLSQWRGRESDPVALEEATNHIMDRMTSLLEELRGESAPTVRFDARSSDLPRTGNFLKGEGRKRSRWRRG</sequence>
<reference evidence="5" key="1">
    <citation type="submission" date="2020-05" db="EMBL/GenBank/DDBJ databases">
        <authorList>
            <person name="Chiriac C."/>
            <person name="Salcher M."/>
            <person name="Ghai R."/>
            <person name="Kavagutti S V."/>
        </authorList>
    </citation>
    <scope>NUCLEOTIDE SEQUENCE</scope>
</reference>
<organism evidence="5">
    <name type="scientific">freshwater metagenome</name>
    <dbReference type="NCBI Taxonomy" id="449393"/>
    <lineage>
        <taxon>unclassified sequences</taxon>
        <taxon>metagenomes</taxon>
        <taxon>ecological metagenomes</taxon>
    </lineage>
</organism>
<proteinExistence type="predicted"/>
<dbReference type="CDD" id="cd07989">
    <property type="entry name" value="LPLAT_AGPAT-like"/>
    <property type="match status" value="1"/>
</dbReference>
<dbReference type="GO" id="GO:0005886">
    <property type="term" value="C:plasma membrane"/>
    <property type="evidence" value="ECO:0007669"/>
    <property type="project" value="TreeGrafter"/>
</dbReference>
<evidence type="ECO:0000256" key="2">
    <source>
        <dbReference type="ARBA" id="ARBA00023315"/>
    </source>
</evidence>
<keyword evidence="2" id="KW-0012">Acyltransferase</keyword>
<dbReference type="PANTHER" id="PTHR10434:SF55">
    <property type="entry name" value="POSSIBLE ACYLTRANSFERASE"/>
    <property type="match status" value="1"/>
</dbReference>
<dbReference type="GO" id="GO:0003841">
    <property type="term" value="F:1-acylglycerol-3-phosphate O-acyltransferase activity"/>
    <property type="evidence" value="ECO:0007669"/>
    <property type="project" value="TreeGrafter"/>
</dbReference>
<evidence type="ECO:0000313" key="5">
    <source>
        <dbReference type="EMBL" id="CAB4559789.1"/>
    </source>
</evidence>